<dbReference type="InterPro" id="IPR035906">
    <property type="entry name" value="MetI-like_sf"/>
</dbReference>
<keyword evidence="6 7" id="KW-0472">Membrane</keyword>
<dbReference type="InterPro" id="IPR000515">
    <property type="entry name" value="MetI-like"/>
</dbReference>
<dbReference type="GO" id="GO:0055085">
    <property type="term" value="P:transmembrane transport"/>
    <property type="evidence" value="ECO:0007669"/>
    <property type="project" value="InterPro"/>
</dbReference>
<evidence type="ECO:0000256" key="7">
    <source>
        <dbReference type="RuleBase" id="RU363032"/>
    </source>
</evidence>
<name>A0A4R2P764_9BACL</name>
<dbReference type="Pfam" id="PF00528">
    <property type="entry name" value="BPD_transp_1"/>
    <property type="match status" value="1"/>
</dbReference>
<sequence>MRFMRQFIFTFIAILCIGASPSLFKGINIHPIKFLIEIWHNLNLLLHPNQLTYGKETVRPLIPDVFDPFFYSMVILLGGVILSLLFSIVLAFITFSLGKKWADGAVYISSYIEAIPDIFVIAILQLGIVWVYKMFGNVQVSFVSLGTDRIYIIPIIILSILPSFYLFRLEIRAFIEENEKQYTEFALGKGLSKFQIIFRHIFRNTVGSLYFNSKHMIWLMLSNLFMVEYFFNMYGIMMFIYQYHSPIVLTVCLLLIFLLFYGILLLTEALLKPWLRMSGDI</sequence>
<feature type="transmembrane region" description="Helical" evidence="7">
    <location>
        <begin position="247"/>
        <end position="271"/>
    </location>
</feature>
<dbReference type="AlphaFoldDB" id="A0A4R2P764"/>
<dbReference type="GO" id="GO:0005886">
    <property type="term" value="C:plasma membrane"/>
    <property type="evidence" value="ECO:0007669"/>
    <property type="project" value="UniProtKB-SubCell"/>
</dbReference>
<dbReference type="EMBL" id="SLXK01000007">
    <property type="protein sequence ID" value="TCP30014.1"/>
    <property type="molecule type" value="Genomic_DNA"/>
</dbReference>
<proteinExistence type="inferred from homology"/>
<evidence type="ECO:0000313" key="9">
    <source>
        <dbReference type="EMBL" id="TCP30014.1"/>
    </source>
</evidence>
<comment type="caution">
    <text evidence="9">The sequence shown here is derived from an EMBL/GenBank/DDBJ whole genome shotgun (WGS) entry which is preliminary data.</text>
</comment>
<feature type="transmembrane region" description="Helical" evidence="7">
    <location>
        <begin position="150"/>
        <end position="167"/>
    </location>
</feature>
<dbReference type="Proteomes" id="UP000295416">
    <property type="component" value="Unassembled WGS sequence"/>
</dbReference>
<dbReference type="SUPFAM" id="SSF161098">
    <property type="entry name" value="MetI-like"/>
    <property type="match status" value="1"/>
</dbReference>
<gene>
    <name evidence="9" type="ORF">EV207_107108</name>
</gene>
<dbReference type="PANTHER" id="PTHR30465:SF44">
    <property type="entry name" value="ABC-TYPE DIPEPTIDE_OLIGOPEPTIDE TRANSPORT SYSTEM, PERMEASE COMPONENT"/>
    <property type="match status" value="1"/>
</dbReference>
<evidence type="ECO:0000259" key="8">
    <source>
        <dbReference type="PROSITE" id="PS50928"/>
    </source>
</evidence>
<keyword evidence="5 7" id="KW-1133">Transmembrane helix</keyword>
<evidence type="ECO:0000256" key="4">
    <source>
        <dbReference type="ARBA" id="ARBA00022692"/>
    </source>
</evidence>
<keyword evidence="3" id="KW-1003">Cell membrane</keyword>
<organism evidence="9 10">
    <name type="scientific">Scopulibacillus darangshiensis</name>
    <dbReference type="NCBI Taxonomy" id="442528"/>
    <lineage>
        <taxon>Bacteria</taxon>
        <taxon>Bacillati</taxon>
        <taxon>Bacillota</taxon>
        <taxon>Bacilli</taxon>
        <taxon>Bacillales</taxon>
        <taxon>Sporolactobacillaceae</taxon>
        <taxon>Scopulibacillus</taxon>
    </lineage>
</organism>
<keyword evidence="2 7" id="KW-0813">Transport</keyword>
<feature type="domain" description="ABC transmembrane type-1" evidence="8">
    <location>
        <begin position="69"/>
        <end position="266"/>
    </location>
</feature>
<feature type="transmembrane region" description="Helical" evidence="7">
    <location>
        <begin position="105"/>
        <end position="130"/>
    </location>
</feature>
<evidence type="ECO:0000256" key="3">
    <source>
        <dbReference type="ARBA" id="ARBA00022475"/>
    </source>
</evidence>
<feature type="transmembrane region" description="Helical" evidence="7">
    <location>
        <begin position="69"/>
        <end position="93"/>
    </location>
</feature>
<comment type="subcellular location">
    <subcellularLocation>
        <location evidence="1 7">Cell membrane</location>
        <topology evidence="1 7">Multi-pass membrane protein</topology>
    </subcellularLocation>
</comment>
<dbReference type="Gene3D" id="1.10.3720.10">
    <property type="entry name" value="MetI-like"/>
    <property type="match status" value="1"/>
</dbReference>
<dbReference type="CDD" id="cd06261">
    <property type="entry name" value="TM_PBP2"/>
    <property type="match status" value="1"/>
</dbReference>
<evidence type="ECO:0000256" key="1">
    <source>
        <dbReference type="ARBA" id="ARBA00004651"/>
    </source>
</evidence>
<dbReference type="PROSITE" id="PS50928">
    <property type="entry name" value="ABC_TM1"/>
    <property type="match status" value="1"/>
</dbReference>
<protein>
    <submittedName>
        <fullName evidence="9">ABC-type dipeptide/oligopeptide/nickel transport system permease component</fullName>
    </submittedName>
</protein>
<evidence type="ECO:0000256" key="6">
    <source>
        <dbReference type="ARBA" id="ARBA00023136"/>
    </source>
</evidence>
<dbReference type="PANTHER" id="PTHR30465">
    <property type="entry name" value="INNER MEMBRANE ABC TRANSPORTER"/>
    <property type="match status" value="1"/>
</dbReference>
<keyword evidence="4 7" id="KW-0812">Transmembrane</keyword>
<comment type="similarity">
    <text evidence="7">Belongs to the binding-protein-dependent transport system permease family.</text>
</comment>
<evidence type="ECO:0000313" key="10">
    <source>
        <dbReference type="Proteomes" id="UP000295416"/>
    </source>
</evidence>
<feature type="transmembrane region" description="Helical" evidence="7">
    <location>
        <begin position="217"/>
        <end position="241"/>
    </location>
</feature>
<keyword evidence="10" id="KW-1185">Reference proteome</keyword>
<dbReference type="RefSeq" id="WP_165886857.1">
    <property type="nucleotide sequence ID" value="NZ_SLXK01000007.1"/>
</dbReference>
<accession>A0A4R2P764</accession>
<reference evidence="9 10" key="1">
    <citation type="submission" date="2019-03" db="EMBL/GenBank/DDBJ databases">
        <title>Genomic Encyclopedia of Type Strains, Phase IV (KMG-IV): sequencing the most valuable type-strain genomes for metagenomic binning, comparative biology and taxonomic classification.</title>
        <authorList>
            <person name="Goeker M."/>
        </authorList>
    </citation>
    <scope>NUCLEOTIDE SEQUENCE [LARGE SCALE GENOMIC DNA]</scope>
    <source>
        <strain evidence="9 10">DSM 19377</strain>
    </source>
</reference>
<evidence type="ECO:0000256" key="5">
    <source>
        <dbReference type="ARBA" id="ARBA00022989"/>
    </source>
</evidence>
<evidence type="ECO:0000256" key="2">
    <source>
        <dbReference type="ARBA" id="ARBA00022448"/>
    </source>
</evidence>